<dbReference type="RefSeq" id="WP_179921343.1">
    <property type="nucleotide sequence ID" value="NZ_CP058689.1"/>
</dbReference>
<evidence type="ECO:0000256" key="1">
    <source>
        <dbReference type="ARBA" id="ARBA00004429"/>
    </source>
</evidence>
<feature type="transmembrane region" description="Helical" evidence="7">
    <location>
        <begin position="279"/>
        <end position="301"/>
    </location>
</feature>
<evidence type="ECO:0000313" key="10">
    <source>
        <dbReference type="Proteomes" id="UP000509322"/>
    </source>
</evidence>
<dbReference type="InterPro" id="IPR010656">
    <property type="entry name" value="DctM"/>
</dbReference>
<evidence type="ECO:0000256" key="4">
    <source>
        <dbReference type="ARBA" id="ARBA00022692"/>
    </source>
</evidence>
<feature type="transmembrane region" description="Helical" evidence="7">
    <location>
        <begin position="51"/>
        <end position="75"/>
    </location>
</feature>
<dbReference type="InterPro" id="IPR004681">
    <property type="entry name" value="TRAP_DctM"/>
</dbReference>
<feature type="transmembrane region" description="Helical" evidence="7">
    <location>
        <begin position="6"/>
        <end position="39"/>
    </location>
</feature>
<dbReference type="AlphaFoldDB" id="A0A7H9BPR0"/>
<dbReference type="PANTHER" id="PTHR33362:SF5">
    <property type="entry name" value="C4-DICARBOXYLATE TRAP TRANSPORTER LARGE PERMEASE PROTEIN DCTM"/>
    <property type="match status" value="1"/>
</dbReference>
<feature type="transmembrane region" description="Helical" evidence="7">
    <location>
        <begin position="95"/>
        <end position="120"/>
    </location>
</feature>
<evidence type="ECO:0000313" key="9">
    <source>
        <dbReference type="EMBL" id="QLH13013.1"/>
    </source>
</evidence>
<keyword evidence="6 7" id="KW-0472">Membrane</keyword>
<dbReference type="Proteomes" id="UP000509322">
    <property type="component" value="Chromosome 1"/>
</dbReference>
<comment type="similarity">
    <text evidence="7">Belongs to the TRAP transporter large permease family.</text>
</comment>
<comment type="subunit">
    <text evidence="7">The complex comprises the extracytoplasmic solute receptor protein and the two transmembrane proteins.</text>
</comment>
<keyword evidence="3 7" id="KW-0997">Cell inner membrane</keyword>
<organism evidence="9 10">
    <name type="scientific">Paracoccus pantotrophus</name>
    <name type="common">Thiosphaera pantotropha</name>
    <dbReference type="NCBI Taxonomy" id="82367"/>
    <lineage>
        <taxon>Bacteria</taxon>
        <taxon>Pseudomonadati</taxon>
        <taxon>Pseudomonadota</taxon>
        <taxon>Alphaproteobacteria</taxon>
        <taxon>Rhodobacterales</taxon>
        <taxon>Paracoccaceae</taxon>
        <taxon>Paracoccus</taxon>
    </lineage>
</organism>
<feature type="transmembrane region" description="Helical" evidence="7">
    <location>
        <begin position="350"/>
        <end position="369"/>
    </location>
</feature>
<evidence type="ECO:0000256" key="2">
    <source>
        <dbReference type="ARBA" id="ARBA00022475"/>
    </source>
</evidence>
<sequence>MTPELIGLGGLAILIVLILIRVPIGVSLITVSFFGTWLLVGERVAWGMLGIIPYSLAADWSMASVPMFILMGYIAYHGRLTSGLFTAARVWLNNIPGGLAVSAIFGATGFAAVTGSSVACSAAMGRIAIPEMERAGYDMRLATGALAAAGTIGALIPPSILLIIYGVIVNISITDLFIGGIVPGLLTGVGYIAIIIVLAILKPELAPRITEKIDWMTRIRHLKEVLPTLAIVLFVFGGLFAGVFTPGQAGAVGAAFALVLCVLRRSISRREIWRAFCETLEVSASLFIIVIGANLLTRFLAFSGAGDLLSGVISDAVTNQYLLLLLITLIYLLLGMFLDPLGAMLLTLPIFLPVLGAADVNLLWFGVFLVKLLEIGMITPPIGLNVFVMKSVVGNKVSVSQIFRGVVPFILSDLAIVALMIFVPATVLLLPALLN</sequence>
<accession>A0A7H9BPR0</accession>
<dbReference type="PIRSF" id="PIRSF006066">
    <property type="entry name" value="HI0050"/>
    <property type="match status" value="1"/>
</dbReference>
<keyword evidence="7" id="KW-0813">Transport</keyword>
<feature type="transmembrane region" description="Helical" evidence="7">
    <location>
        <begin position="414"/>
        <end position="434"/>
    </location>
</feature>
<comment type="subcellular location">
    <subcellularLocation>
        <location evidence="1 7">Cell inner membrane</location>
        <topology evidence="1 7">Multi-pass membrane protein</topology>
    </subcellularLocation>
</comment>
<keyword evidence="2" id="KW-1003">Cell membrane</keyword>
<evidence type="ECO:0000256" key="6">
    <source>
        <dbReference type="ARBA" id="ARBA00023136"/>
    </source>
</evidence>
<dbReference type="GO" id="GO:0022857">
    <property type="term" value="F:transmembrane transporter activity"/>
    <property type="evidence" value="ECO:0007669"/>
    <property type="project" value="UniProtKB-UniRule"/>
</dbReference>
<dbReference type="GO" id="GO:0005886">
    <property type="term" value="C:plasma membrane"/>
    <property type="evidence" value="ECO:0007669"/>
    <property type="project" value="UniProtKB-SubCell"/>
</dbReference>
<feature type="transmembrane region" description="Helical" evidence="7">
    <location>
        <begin position="222"/>
        <end position="243"/>
    </location>
</feature>
<dbReference type="Pfam" id="PF06808">
    <property type="entry name" value="DctM"/>
    <property type="match status" value="1"/>
</dbReference>
<feature type="domain" description="TRAP C4-dicarboxylate transport system permease DctM subunit" evidence="8">
    <location>
        <begin position="11"/>
        <end position="425"/>
    </location>
</feature>
<keyword evidence="5 7" id="KW-1133">Transmembrane helix</keyword>
<evidence type="ECO:0000256" key="7">
    <source>
        <dbReference type="RuleBase" id="RU369079"/>
    </source>
</evidence>
<keyword evidence="4 7" id="KW-0812">Transmembrane</keyword>
<evidence type="ECO:0000256" key="3">
    <source>
        <dbReference type="ARBA" id="ARBA00022519"/>
    </source>
</evidence>
<proteinExistence type="inferred from homology"/>
<dbReference type="NCBIfam" id="TIGR00786">
    <property type="entry name" value="dctM"/>
    <property type="match status" value="1"/>
</dbReference>
<gene>
    <name evidence="9" type="ORF">HYQ43_01515</name>
</gene>
<evidence type="ECO:0000256" key="5">
    <source>
        <dbReference type="ARBA" id="ARBA00022989"/>
    </source>
</evidence>
<reference evidence="9 10" key="1">
    <citation type="submission" date="2020-07" db="EMBL/GenBank/DDBJ databases">
        <title>The complete genome of Paracoccus pantotrophus ACCC 10489.</title>
        <authorList>
            <person name="Si Y."/>
        </authorList>
    </citation>
    <scope>NUCLEOTIDE SEQUENCE [LARGE SCALE GENOMIC DNA]</scope>
    <source>
        <strain evidence="9 10">ACCC10489</strain>
    </source>
</reference>
<feature type="transmembrane region" description="Helical" evidence="7">
    <location>
        <begin position="375"/>
        <end position="393"/>
    </location>
</feature>
<dbReference type="EMBL" id="CP058689">
    <property type="protein sequence ID" value="QLH13013.1"/>
    <property type="molecule type" value="Genomic_DNA"/>
</dbReference>
<feature type="transmembrane region" description="Helical" evidence="7">
    <location>
        <begin position="141"/>
        <end position="165"/>
    </location>
</feature>
<name>A0A7H9BPR0_PARPN</name>
<evidence type="ECO:0000259" key="8">
    <source>
        <dbReference type="Pfam" id="PF06808"/>
    </source>
</evidence>
<dbReference type="PANTHER" id="PTHR33362">
    <property type="entry name" value="SIALIC ACID TRAP TRANSPORTER PERMEASE PROTEIN SIAT-RELATED"/>
    <property type="match status" value="1"/>
</dbReference>
<protein>
    <recommendedName>
        <fullName evidence="7">TRAP transporter large permease protein</fullName>
    </recommendedName>
</protein>
<feature type="transmembrane region" description="Helical" evidence="7">
    <location>
        <begin position="177"/>
        <end position="201"/>
    </location>
</feature>
<feature type="transmembrane region" description="Helical" evidence="7">
    <location>
        <begin position="321"/>
        <end position="338"/>
    </location>
</feature>
<comment type="function">
    <text evidence="7">Part of the tripartite ATP-independent periplasmic (TRAP) transport system.</text>
</comment>